<keyword evidence="1 4" id="KW-0597">Phosphoprotein</keyword>
<dbReference type="AlphaFoldDB" id="A0A1M7XZ83"/>
<dbReference type="PROSITE" id="PS50110">
    <property type="entry name" value="RESPONSE_REGULATORY"/>
    <property type="match status" value="1"/>
</dbReference>
<dbReference type="GO" id="GO:0006355">
    <property type="term" value="P:regulation of DNA-templated transcription"/>
    <property type="evidence" value="ECO:0007669"/>
    <property type="project" value="TreeGrafter"/>
</dbReference>
<dbReference type="InterPro" id="IPR011006">
    <property type="entry name" value="CheY-like_superfamily"/>
</dbReference>
<gene>
    <name evidence="6" type="ORF">SAMN02745220_00711</name>
</gene>
<dbReference type="OrthoDB" id="9788090at2"/>
<dbReference type="InterPro" id="IPR039420">
    <property type="entry name" value="WalR-like"/>
</dbReference>
<dbReference type="Proteomes" id="UP000184603">
    <property type="component" value="Unassembled WGS sequence"/>
</dbReference>
<organism evidence="6 7">
    <name type="scientific">Desulfopila aestuarii DSM 18488</name>
    <dbReference type="NCBI Taxonomy" id="1121416"/>
    <lineage>
        <taxon>Bacteria</taxon>
        <taxon>Pseudomonadati</taxon>
        <taxon>Thermodesulfobacteriota</taxon>
        <taxon>Desulfobulbia</taxon>
        <taxon>Desulfobulbales</taxon>
        <taxon>Desulfocapsaceae</taxon>
        <taxon>Desulfopila</taxon>
    </lineage>
</organism>
<feature type="domain" description="Response regulatory" evidence="5">
    <location>
        <begin position="5"/>
        <end position="120"/>
    </location>
</feature>
<dbReference type="Gene3D" id="3.40.50.2300">
    <property type="match status" value="1"/>
</dbReference>
<evidence type="ECO:0000256" key="1">
    <source>
        <dbReference type="ARBA" id="ARBA00022553"/>
    </source>
</evidence>
<dbReference type="GO" id="GO:0032993">
    <property type="term" value="C:protein-DNA complex"/>
    <property type="evidence" value="ECO:0007669"/>
    <property type="project" value="TreeGrafter"/>
</dbReference>
<proteinExistence type="predicted"/>
<dbReference type="PANTHER" id="PTHR48111:SF40">
    <property type="entry name" value="PHOSPHATE REGULON TRANSCRIPTIONAL REGULATORY PROTEIN PHOB"/>
    <property type="match status" value="1"/>
</dbReference>
<evidence type="ECO:0000256" key="4">
    <source>
        <dbReference type="PROSITE-ProRule" id="PRU00169"/>
    </source>
</evidence>
<evidence type="ECO:0000313" key="7">
    <source>
        <dbReference type="Proteomes" id="UP000184603"/>
    </source>
</evidence>
<evidence type="ECO:0000256" key="3">
    <source>
        <dbReference type="ARBA" id="ARBA00023125"/>
    </source>
</evidence>
<sequence length="154" mass="17267">MTGVSILLVDDEKDYIETLGVRLHQRGIVTDCAFSGPDALLYLSKEKSIDVVLLDIAMPGQNGLTTLQQIKSQHPLVEVIMLTGQATVHSAVEAIKHGATDFLTKPCDFETLIATVEKAAARRHERQMKILDIRMQPYLTDIERKEQIRQVLEK</sequence>
<dbReference type="STRING" id="1121416.SAMN02745220_00711"/>
<feature type="modified residue" description="4-aspartylphosphate" evidence="4">
    <location>
        <position position="55"/>
    </location>
</feature>
<keyword evidence="7" id="KW-1185">Reference proteome</keyword>
<dbReference type="InterPro" id="IPR001789">
    <property type="entry name" value="Sig_transdc_resp-reg_receiver"/>
</dbReference>
<dbReference type="Pfam" id="PF00072">
    <property type="entry name" value="Response_reg"/>
    <property type="match status" value="1"/>
</dbReference>
<dbReference type="SMART" id="SM00448">
    <property type="entry name" value="REC"/>
    <property type="match status" value="1"/>
</dbReference>
<keyword evidence="2" id="KW-0902">Two-component regulatory system</keyword>
<name>A0A1M7XZ83_9BACT</name>
<evidence type="ECO:0000313" key="6">
    <source>
        <dbReference type="EMBL" id="SHO44352.1"/>
    </source>
</evidence>
<protein>
    <submittedName>
        <fullName evidence="6">Response regulator receiver domain-containing protein</fullName>
    </submittedName>
</protein>
<dbReference type="PANTHER" id="PTHR48111">
    <property type="entry name" value="REGULATOR OF RPOS"/>
    <property type="match status" value="1"/>
</dbReference>
<keyword evidence="3" id="KW-0238">DNA-binding</keyword>
<evidence type="ECO:0000256" key="2">
    <source>
        <dbReference type="ARBA" id="ARBA00023012"/>
    </source>
</evidence>
<dbReference type="EMBL" id="FRFE01000003">
    <property type="protein sequence ID" value="SHO44352.1"/>
    <property type="molecule type" value="Genomic_DNA"/>
</dbReference>
<dbReference type="GO" id="GO:0005829">
    <property type="term" value="C:cytosol"/>
    <property type="evidence" value="ECO:0007669"/>
    <property type="project" value="TreeGrafter"/>
</dbReference>
<dbReference type="GO" id="GO:0000156">
    <property type="term" value="F:phosphorelay response regulator activity"/>
    <property type="evidence" value="ECO:0007669"/>
    <property type="project" value="TreeGrafter"/>
</dbReference>
<accession>A0A1M7XZ83</accession>
<dbReference type="SUPFAM" id="SSF52172">
    <property type="entry name" value="CheY-like"/>
    <property type="match status" value="1"/>
</dbReference>
<reference evidence="6 7" key="1">
    <citation type="submission" date="2016-12" db="EMBL/GenBank/DDBJ databases">
        <authorList>
            <person name="Song W.-J."/>
            <person name="Kurnit D.M."/>
        </authorList>
    </citation>
    <scope>NUCLEOTIDE SEQUENCE [LARGE SCALE GENOMIC DNA]</scope>
    <source>
        <strain evidence="6 7">DSM 18488</strain>
    </source>
</reference>
<dbReference type="GO" id="GO:0000976">
    <property type="term" value="F:transcription cis-regulatory region binding"/>
    <property type="evidence" value="ECO:0007669"/>
    <property type="project" value="TreeGrafter"/>
</dbReference>
<evidence type="ECO:0000259" key="5">
    <source>
        <dbReference type="PROSITE" id="PS50110"/>
    </source>
</evidence>